<keyword evidence="2" id="KW-1185">Reference proteome</keyword>
<accession>A0AA39I2F5</accession>
<name>A0AA39I2F5_9BILA</name>
<sequence length="321" mass="37253">MDQLPSDLVDHLAHFLSRKDLRTIARAAVGKRELNNWAVVAEDHQEERYLLDVDICLPLRNSNEQQKILLSKEYNPVAGYIMHPTRNSSLELDYDHFRIVKLEHQHLPVTADWIHALITKWKQGNGLRLHRETKKMNVVLTSEDEWHKLEQICGAAVKHRRSTILSVEHVLEHRSLELEMQDGRQFTEIQIQHKSITLEKLEALVAEWRAGDSGTVVEGLRKIDVYISKPVWKKFTGTDVDRPILSHELIYSSQEQYVLDRLYADEADRFIVHHPRVNGRLIFKSLKHSSPKGFYLISSVPVDPMDVEDWNLALLFGSLEI</sequence>
<evidence type="ECO:0000313" key="2">
    <source>
        <dbReference type="Proteomes" id="UP001175271"/>
    </source>
</evidence>
<dbReference type="AlphaFoldDB" id="A0AA39I2F5"/>
<organism evidence="1 2">
    <name type="scientific">Steinernema hermaphroditum</name>
    <dbReference type="NCBI Taxonomy" id="289476"/>
    <lineage>
        <taxon>Eukaryota</taxon>
        <taxon>Metazoa</taxon>
        <taxon>Ecdysozoa</taxon>
        <taxon>Nematoda</taxon>
        <taxon>Chromadorea</taxon>
        <taxon>Rhabditida</taxon>
        <taxon>Tylenchina</taxon>
        <taxon>Panagrolaimomorpha</taxon>
        <taxon>Strongyloidoidea</taxon>
        <taxon>Steinernematidae</taxon>
        <taxon>Steinernema</taxon>
    </lineage>
</organism>
<evidence type="ECO:0008006" key="3">
    <source>
        <dbReference type="Google" id="ProtNLM"/>
    </source>
</evidence>
<gene>
    <name evidence="1" type="ORF">QR680_012084</name>
</gene>
<proteinExistence type="predicted"/>
<evidence type="ECO:0000313" key="1">
    <source>
        <dbReference type="EMBL" id="KAK0415721.1"/>
    </source>
</evidence>
<dbReference type="Proteomes" id="UP001175271">
    <property type="component" value="Unassembled WGS sequence"/>
</dbReference>
<comment type="caution">
    <text evidence="1">The sequence shown here is derived from an EMBL/GenBank/DDBJ whole genome shotgun (WGS) entry which is preliminary data.</text>
</comment>
<protein>
    <recommendedName>
        <fullName evidence="3">F-box domain-containing protein</fullName>
    </recommendedName>
</protein>
<dbReference type="EMBL" id="JAUCMV010000002">
    <property type="protein sequence ID" value="KAK0415721.1"/>
    <property type="molecule type" value="Genomic_DNA"/>
</dbReference>
<reference evidence="1" key="1">
    <citation type="submission" date="2023-06" db="EMBL/GenBank/DDBJ databases">
        <title>Genomic analysis of the entomopathogenic nematode Steinernema hermaphroditum.</title>
        <authorList>
            <person name="Schwarz E.M."/>
            <person name="Heppert J.K."/>
            <person name="Baniya A."/>
            <person name="Schwartz H.T."/>
            <person name="Tan C.-H."/>
            <person name="Antoshechkin I."/>
            <person name="Sternberg P.W."/>
            <person name="Goodrich-Blair H."/>
            <person name="Dillman A.R."/>
        </authorList>
    </citation>
    <scope>NUCLEOTIDE SEQUENCE</scope>
    <source>
        <strain evidence="1">PS9179</strain>
        <tissue evidence="1">Whole animal</tissue>
    </source>
</reference>